<name>A0A1G9ZMF7_ALLAB</name>
<dbReference type="InterPro" id="IPR005545">
    <property type="entry name" value="YCII"/>
</dbReference>
<dbReference type="InterPro" id="IPR011008">
    <property type="entry name" value="Dimeric_a/b-barrel"/>
</dbReference>
<comment type="similarity">
    <text evidence="1">Belongs to the YciI family.</text>
</comment>
<dbReference type="InterPro" id="IPR051807">
    <property type="entry name" value="Sec-metab_biosynth-assoc"/>
</dbReference>
<dbReference type="STRING" id="211114.SAMN04489726_5599"/>
<sequence length="93" mass="9990">MARFVVQWEYSADRDTRYAARPDHRAHLGALAERGIVLAAGPLADDTGGIVVFDTADADELQGHLAADPYTKAGVIVKTTVTEWKPALGAWLA</sequence>
<gene>
    <name evidence="3" type="ORF">SAMN04489726_5599</name>
</gene>
<dbReference type="eggNOG" id="COG2350">
    <property type="taxonomic scope" value="Bacteria"/>
</dbReference>
<dbReference type="Pfam" id="PF03795">
    <property type="entry name" value="YCII"/>
    <property type="match status" value="1"/>
</dbReference>
<protein>
    <recommendedName>
        <fullName evidence="2">YCII-related domain-containing protein</fullName>
    </recommendedName>
</protein>
<feature type="domain" description="YCII-related" evidence="2">
    <location>
        <begin position="10"/>
        <end position="85"/>
    </location>
</feature>
<dbReference type="EMBL" id="LT629701">
    <property type="protein sequence ID" value="SDN22518.1"/>
    <property type="molecule type" value="Genomic_DNA"/>
</dbReference>
<dbReference type="OrthoDB" id="8968203at2"/>
<dbReference type="Gene3D" id="3.30.70.1060">
    <property type="entry name" value="Dimeric alpha+beta barrel"/>
    <property type="match status" value="1"/>
</dbReference>
<reference evidence="3 4" key="1">
    <citation type="submission" date="2016-10" db="EMBL/GenBank/DDBJ databases">
        <authorList>
            <person name="de Groot N.N."/>
        </authorList>
    </citation>
    <scope>NUCLEOTIDE SEQUENCE [LARGE SCALE GENOMIC DNA]</scope>
    <source>
        <strain evidence="3 4">DSM 44149</strain>
    </source>
</reference>
<evidence type="ECO:0000256" key="1">
    <source>
        <dbReference type="ARBA" id="ARBA00007689"/>
    </source>
</evidence>
<dbReference type="Proteomes" id="UP000183376">
    <property type="component" value="Chromosome I"/>
</dbReference>
<evidence type="ECO:0000259" key="2">
    <source>
        <dbReference type="Pfam" id="PF03795"/>
    </source>
</evidence>
<dbReference type="PANTHER" id="PTHR33606">
    <property type="entry name" value="PROTEIN YCII"/>
    <property type="match status" value="1"/>
</dbReference>
<proteinExistence type="inferred from homology"/>
<organism evidence="3 4">
    <name type="scientific">Allokutzneria albata</name>
    <name type="common">Kibdelosporangium albatum</name>
    <dbReference type="NCBI Taxonomy" id="211114"/>
    <lineage>
        <taxon>Bacteria</taxon>
        <taxon>Bacillati</taxon>
        <taxon>Actinomycetota</taxon>
        <taxon>Actinomycetes</taxon>
        <taxon>Pseudonocardiales</taxon>
        <taxon>Pseudonocardiaceae</taxon>
        <taxon>Allokutzneria</taxon>
    </lineage>
</organism>
<dbReference type="SUPFAM" id="SSF54909">
    <property type="entry name" value="Dimeric alpha+beta barrel"/>
    <property type="match status" value="1"/>
</dbReference>
<evidence type="ECO:0000313" key="3">
    <source>
        <dbReference type="EMBL" id="SDN22518.1"/>
    </source>
</evidence>
<keyword evidence="4" id="KW-1185">Reference proteome</keyword>
<evidence type="ECO:0000313" key="4">
    <source>
        <dbReference type="Proteomes" id="UP000183376"/>
    </source>
</evidence>
<dbReference type="AlphaFoldDB" id="A0A1G9ZMF7"/>
<dbReference type="PANTHER" id="PTHR33606:SF3">
    <property type="entry name" value="PROTEIN YCII"/>
    <property type="match status" value="1"/>
</dbReference>
<dbReference type="RefSeq" id="WP_030429913.1">
    <property type="nucleotide sequence ID" value="NZ_JOEF01000009.1"/>
</dbReference>
<accession>A0A1G9ZMF7</accession>